<dbReference type="InterPro" id="IPR010308">
    <property type="entry name" value="TRP_C"/>
</dbReference>
<feature type="region of interest" description="Disordered" evidence="1">
    <location>
        <begin position="884"/>
        <end position="922"/>
    </location>
</feature>
<keyword evidence="2" id="KW-1133">Transmembrane helix</keyword>
<feature type="transmembrane region" description="Helical" evidence="2">
    <location>
        <begin position="441"/>
        <end position="467"/>
    </location>
</feature>
<dbReference type="AlphaFoldDB" id="A0A0F7SYQ8"/>
<feature type="compositionally biased region" description="Basic residues" evidence="1">
    <location>
        <begin position="796"/>
        <end position="807"/>
    </location>
</feature>
<feature type="transmembrane region" description="Helical" evidence="2">
    <location>
        <begin position="20"/>
        <end position="42"/>
    </location>
</feature>
<dbReference type="Pfam" id="PF06011">
    <property type="entry name" value="TRP"/>
    <property type="match status" value="1"/>
</dbReference>
<feature type="compositionally biased region" description="Basic and acidic residues" evidence="1">
    <location>
        <begin position="1119"/>
        <end position="1128"/>
    </location>
</feature>
<keyword evidence="2" id="KW-0812">Transmembrane</keyword>
<keyword evidence="2" id="KW-0472">Membrane</keyword>
<feature type="compositionally biased region" description="Basic and acidic residues" evidence="1">
    <location>
        <begin position="1002"/>
        <end position="1011"/>
    </location>
</feature>
<sequence>MARSGSSSFRLNSSQPQPHFASSSSIFRFLHAFLVIVSIYLLNGVPRVVVAAPLELSLTSCVGHTSINSSPIQFTQGYFQFGKNSDGLLGPQRESGSELLRVDLIGSSSEVVSGFDNTTDKLATLFTSTTFLSSPVLTSASSLCYSLHPSPAPTTSTDDVETCIIPSGPVALNLSLPFNSIYPLTTLRTQVRIVDTAYPNPNELACVELEMTPYYPDGWYYRLVLWIPVGIAVGYWAVLWGGRAFASWCAASTSESERVGKSAAHQTGTGHGRDRRGSSSAAVSAGVKRKWSRVLGTAVMSAVSGDVLVTSPSLLRFVTPGFRDIIYHIQYCSFLSQIAVLWPDFVYPIATRGSWASLVGNVTFTQGTDAFSKLVDPFDLSSPYDPPSTFASTMNNSSSALYLDPSLPNVFLNMRGHSPGMDKYAFLVGIRPTDLFPMSAALFLLAIATIIVISLAVWVVHGVGAFLNSSMARKGGGMSVGVGSPPTSPGMFGRPLRELGDGEAGAYEHKGRGKSPVKIGGGRMDRAVASPARRQWWKFSVKGDVGAFYASSLQGNLIRVFLLFQGPLTAFTTYHFYLASTANSPSTTSIALAAVFFILILIAIPVYLSYRLATTPSPKLYDATRTLLALGPLYNVFGEGSQLYATVLMAASFIAGVVIGAGQKSGTTQVIILLVQEITVGLMTAVWLPWGLGASMGAMSFMFGVLRTITMILVLILCQAINIGNLASTWIAYAVVVIQAVVFLLYLLALIIKLIEALVRLIVRARFDDSADPYDSGILGAFSKASCCGDSLIRSSGRRRQNRRQGFRPRAGDNFSQHSQAPSQQGMLDLSRSSMSMTPARTPATNFDGTDDSSYFPRLVQDFSNETETGFIMGGWRPPPLIDYGGTTEPSSEYSPLRHQRQYSTAVPPDSPSPSTQLPQRGFSMVRGGRAAYETPYSLKQTSPPASPGPYQGLLYGQETLDTSTSHQQYYNESATASDSGTPSSMMFLPDSSGTHGLYSRPSDHYRKKSEPALSGNNQLSRTFNTSYQPGSNPSFSQSGFAIRPLPISSMPVPNEADDEEEDAESFQKPKRSSWFVKNPGNPKDEISDSDFDSELGSPPPGQAATSKWPFGSRKTKERAHLNREESIKMPSGPNAVGLSVAETSPSTTSEGQPVVRSFKVIRPKRQTFQSQTASTSLSRTPTDISLGKQASIGYGDILPVDAAGSPPIKSSFIVHRPERPI</sequence>
<dbReference type="GO" id="GO:0016020">
    <property type="term" value="C:membrane"/>
    <property type="evidence" value="ECO:0007669"/>
    <property type="project" value="TreeGrafter"/>
</dbReference>
<proteinExistence type="predicted"/>
<dbReference type="InterPro" id="IPR040241">
    <property type="entry name" value="TRP_Flc/Pkd2-like"/>
</dbReference>
<name>A0A0F7SYQ8_PHARH</name>
<dbReference type="PANTHER" id="PTHR31145">
    <property type="entry name" value="INTEGRAL MEMBRANE PROTEIN (AFU_ORTHOLOGUE AFUA_7G01610)"/>
    <property type="match status" value="1"/>
</dbReference>
<accession>A0A0F7SYQ8</accession>
<reference evidence="4" key="1">
    <citation type="submission" date="2014-08" db="EMBL/GenBank/DDBJ databases">
        <authorList>
            <person name="Sharma Rahul"/>
            <person name="Thines Marco"/>
        </authorList>
    </citation>
    <scope>NUCLEOTIDE SEQUENCE</scope>
</reference>
<evidence type="ECO:0000256" key="1">
    <source>
        <dbReference type="SAM" id="MobiDB-lite"/>
    </source>
</evidence>
<feature type="transmembrane region" description="Helical" evidence="2">
    <location>
        <begin position="589"/>
        <end position="608"/>
    </location>
</feature>
<feature type="transmembrane region" description="Helical" evidence="2">
    <location>
        <begin position="670"/>
        <end position="690"/>
    </location>
</feature>
<feature type="compositionally biased region" description="Polar residues" evidence="1">
    <location>
        <begin position="971"/>
        <end position="985"/>
    </location>
</feature>
<feature type="region of interest" description="Disordered" evidence="1">
    <location>
        <begin position="796"/>
        <end position="828"/>
    </location>
</feature>
<evidence type="ECO:0000313" key="4">
    <source>
        <dbReference type="EMBL" id="CED85423.1"/>
    </source>
</evidence>
<organism evidence="4">
    <name type="scientific">Phaffia rhodozyma</name>
    <name type="common">Yeast</name>
    <name type="synonym">Xanthophyllomyces dendrorhous</name>
    <dbReference type="NCBI Taxonomy" id="264483"/>
    <lineage>
        <taxon>Eukaryota</taxon>
        <taxon>Fungi</taxon>
        <taxon>Dikarya</taxon>
        <taxon>Basidiomycota</taxon>
        <taxon>Agaricomycotina</taxon>
        <taxon>Tremellomycetes</taxon>
        <taxon>Cystofilobasidiales</taxon>
        <taxon>Mrakiaceae</taxon>
        <taxon>Phaffia</taxon>
    </lineage>
</organism>
<evidence type="ECO:0000259" key="3">
    <source>
        <dbReference type="Pfam" id="PF06011"/>
    </source>
</evidence>
<feature type="transmembrane region" description="Helical" evidence="2">
    <location>
        <begin position="696"/>
        <end position="718"/>
    </location>
</feature>
<feature type="region of interest" description="Disordered" evidence="1">
    <location>
        <begin position="971"/>
        <end position="1156"/>
    </location>
</feature>
<feature type="region of interest" description="Disordered" evidence="1">
    <location>
        <begin position="259"/>
        <end position="284"/>
    </location>
</feature>
<feature type="compositionally biased region" description="Polar residues" evidence="1">
    <location>
        <begin position="1015"/>
        <end position="1040"/>
    </location>
</feature>
<evidence type="ECO:0000256" key="2">
    <source>
        <dbReference type="SAM" id="Phobius"/>
    </source>
</evidence>
<feature type="transmembrane region" description="Helical" evidence="2">
    <location>
        <begin position="219"/>
        <end position="238"/>
    </location>
</feature>
<feature type="compositionally biased region" description="Acidic residues" evidence="1">
    <location>
        <begin position="1056"/>
        <end position="1065"/>
    </location>
</feature>
<feature type="compositionally biased region" description="Polar residues" evidence="1">
    <location>
        <begin position="1142"/>
        <end position="1152"/>
    </location>
</feature>
<feature type="domain" description="TRP C-terminal" evidence="3">
    <location>
        <begin position="548"/>
        <end position="769"/>
    </location>
</feature>
<dbReference type="GO" id="GO:0055085">
    <property type="term" value="P:transmembrane transport"/>
    <property type="evidence" value="ECO:0007669"/>
    <property type="project" value="TreeGrafter"/>
</dbReference>
<feature type="transmembrane region" description="Helical" evidence="2">
    <location>
        <begin position="730"/>
        <end position="752"/>
    </location>
</feature>
<dbReference type="PANTHER" id="PTHR31145:SF6">
    <property type="entry name" value="INTEGRAL MEMBRANE PROTEIN (AFU_ORTHOLOGUE AFUA_7G01610)"/>
    <property type="match status" value="1"/>
</dbReference>
<feature type="compositionally biased region" description="Polar residues" evidence="1">
    <location>
        <begin position="814"/>
        <end position="828"/>
    </location>
</feature>
<protein>
    <submittedName>
        <fullName evidence="4">TRP-like family</fullName>
    </submittedName>
</protein>
<dbReference type="EMBL" id="LN483332">
    <property type="protein sequence ID" value="CED85423.1"/>
    <property type="molecule type" value="Genomic_DNA"/>
</dbReference>
<feature type="transmembrane region" description="Helical" evidence="2">
    <location>
        <begin position="557"/>
        <end position="577"/>
    </location>
</feature>
<feature type="region of interest" description="Disordered" evidence="1">
    <location>
        <begin position="937"/>
        <end position="956"/>
    </location>
</feature>
<feature type="transmembrane region" description="Helical" evidence="2">
    <location>
        <begin position="643"/>
        <end position="663"/>
    </location>
</feature>